<feature type="transmembrane region" description="Helical" evidence="1">
    <location>
        <begin position="114"/>
        <end position="136"/>
    </location>
</feature>
<reference evidence="2 3" key="1">
    <citation type="submission" date="2024-03" db="EMBL/GenBank/DDBJ databases">
        <title>Rhodococcus navarretei sp. nov. and Pseudarthrobacter quantumdoti sp. nov., two new species with the ability to biosynthesize Quantum Dots isolated from soil samples at Union Glacier, Antarctica.</title>
        <authorList>
            <person name="Vargas M."/>
        </authorList>
    </citation>
    <scope>NUCLEOTIDE SEQUENCE [LARGE SCALE GENOMIC DNA]</scope>
    <source>
        <strain evidence="2 3">EXRC-4A-4</strain>
    </source>
</reference>
<gene>
    <name evidence="2" type="ORF">AABD04_18400</name>
</gene>
<protein>
    <recommendedName>
        <fullName evidence="4">Integral membrane protein</fullName>
    </recommendedName>
</protein>
<evidence type="ECO:0000256" key="1">
    <source>
        <dbReference type="SAM" id="Phobius"/>
    </source>
</evidence>
<accession>A0ABU9CZP7</accession>
<proteinExistence type="predicted"/>
<keyword evidence="1" id="KW-0472">Membrane</keyword>
<feature type="transmembrane region" description="Helical" evidence="1">
    <location>
        <begin position="42"/>
        <end position="62"/>
    </location>
</feature>
<dbReference type="Proteomes" id="UP001456513">
    <property type="component" value="Unassembled WGS sequence"/>
</dbReference>
<organism evidence="2 3">
    <name type="scientific">Rhodococcus navarretei</name>
    <dbReference type="NCBI Taxonomy" id="3128981"/>
    <lineage>
        <taxon>Bacteria</taxon>
        <taxon>Bacillati</taxon>
        <taxon>Actinomycetota</taxon>
        <taxon>Actinomycetes</taxon>
        <taxon>Mycobacteriales</taxon>
        <taxon>Nocardiaceae</taxon>
        <taxon>Rhodococcus</taxon>
    </lineage>
</organism>
<evidence type="ECO:0000313" key="2">
    <source>
        <dbReference type="EMBL" id="MEK8072820.1"/>
    </source>
</evidence>
<keyword evidence="1" id="KW-1133">Transmembrane helix</keyword>
<keyword evidence="1" id="KW-0812">Transmembrane</keyword>
<evidence type="ECO:0000313" key="3">
    <source>
        <dbReference type="Proteomes" id="UP001456513"/>
    </source>
</evidence>
<evidence type="ECO:0008006" key="4">
    <source>
        <dbReference type="Google" id="ProtNLM"/>
    </source>
</evidence>
<dbReference type="EMBL" id="JBBPCN010000001">
    <property type="protein sequence ID" value="MEK8072820.1"/>
    <property type="molecule type" value="Genomic_DNA"/>
</dbReference>
<keyword evidence="3" id="KW-1185">Reference proteome</keyword>
<comment type="caution">
    <text evidence="2">The sequence shown here is derived from an EMBL/GenBank/DDBJ whole genome shotgun (WGS) entry which is preliminary data.</text>
</comment>
<sequence>MNTPEPSIFSRYQESRTQMFLDSDKHYANWLPGLRGQKRRRIFVIALITLLAAAAGFALATLAVRGALGGWAVCYIAFLFAAIVLGIVSHSRAEAPEDALDEYEVARRNHARSIGLTVTQGLGTAAASYLFLGAMFLDNTDLALSGGALVLTALSAGRYAPAMLLAWNTPDPDPEDG</sequence>
<name>A0ABU9CZP7_9NOCA</name>
<feature type="transmembrane region" description="Helical" evidence="1">
    <location>
        <begin position="68"/>
        <end position="88"/>
    </location>
</feature>
<dbReference type="RefSeq" id="WP_341442034.1">
    <property type="nucleotide sequence ID" value="NZ_JBBPCN010000001.1"/>
</dbReference>